<comment type="caution">
    <text evidence="3">The sequence shown here is derived from an EMBL/GenBank/DDBJ whole genome shotgun (WGS) entry which is preliminary data.</text>
</comment>
<feature type="region of interest" description="Disordered" evidence="1">
    <location>
        <begin position="277"/>
        <end position="302"/>
    </location>
</feature>
<dbReference type="Gene3D" id="3.10.310.70">
    <property type="match status" value="1"/>
</dbReference>
<dbReference type="Gene3D" id="3.20.20.140">
    <property type="entry name" value="Metal-dependent hydrolases"/>
    <property type="match status" value="1"/>
</dbReference>
<feature type="non-terminal residue" evidence="3">
    <location>
        <position position="1"/>
    </location>
</feature>
<dbReference type="EMBL" id="BARU01006436">
    <property type="protein sequence ID" value="GAH47243.1"/>
    <property type="molecule type" value="Genomic_DNA"/>
</dbReference>
<name>X1HPM1_9ZZZZ</name>
<proteinExistence type="predicted"/>
<gene>
    <name evidence="3" type="ORF">S03H2_12664</name>
</gene>
<reference evidence="3" key="1">
    <citation type="journal article" date="2014" name="Front. Microbiol.">
        <title>High frequency of phylogenetically diverse reductive dehalogenase-homologous genes in deep subseafloor sedimentary metagenomes.</title>
        <authorList>
            <person name="Kawai M."/>
            <person name="Futagami T."/>
            <person name="Toyoda A."/>
            <person name="Takaki Y."/>
            <person name="Nishi S."/>
            <person name="Hori S."/>
            <person name="Arai W."/>
            <person name="Tsubouchi T."/>
            <person name="Morono Y."/>
            <person name="Uchiyama I."/>
            <person name="Ito T."/>
            <person name="Fujiyama A."/>
            <person name="Inagaki F."/>
            <person name="Takami H."/>
        </authorList>
    </citation>
    <scope>NUCLEOTIDE SEQUENCE</scope>
    <source>
        <strain evidence="3">Expedition CK06-06</strain>
    </source>
</reference>
<feature type="domain" description="Amidohydrolase 3" evidence="2">
    <location>
        <begin position="6"/>
        <end position="297"/>
    </location>
</feature>
<accession>X1HPM1</accession>
<dbReference type="PANTHER" id="PTHR22642:SF2">
    <property type="entry name" value="PROTEIN LONG AFTER FAR-RED 3"/>
    <property type="match status" value="1"/>
</dbReference>
<dbReference type="InterPro" id="IPR013108">
    <property type="entry name" value="Amidohydro_3"/>
</dbReference>
<evidence type="ECO:0000256" key="1">
    <source>
        <dbReference type="SAM" id="MobiDB-lite"/>
    </source>
</evidence>
<protein>
    <recommendedName>
        <fullName evidence="2">Amidohydrolase 3 domain-containing protein</fullName>
    </recommendedName>
</protein>
<dbReference type="PANTHER" id="PTHR22642">
    <property type="entry name" value="IMIDAZOLONEPROPIONASE"/>
    <property type="match status" value="1"/>
</dbReference>
<evidence type="ECO:0000313" key="3">
    <source>
        <dbReference type="EMBL" id="GAH47243.1"/>
    </source>
</evidence>
<dbReference type="InterPro" id="IPR032466">
    <property type="entry name" value="Metal_Hydrolase"/>
</dbReference>
<sequence>TNPKIITERVKEKVSKAKPGELIRGGNWEHEMFYNKQWPTKELIDHVSPNNPVALSRADGHSVLVNSYVIKKSGITKDTPDPFGGEIQKDPETGEPTGIFKETAKQLLKYGAVKVKRTPEEEEERLMKGWQAAFDMAAKLGVTTVQLPPGQFKMYQKFRDMGKLTLRIYVGQPLLKDEKQLEHYVELQKKYTPEDNWIRFGYLKGFIDGTLGSGTMLVFKPFEDEPDKTGLAMMSYEELERRIIAADKMGFQVGIHAIGPKANRWILNAFEKAQEVNGKRDSRHRSEHAQILALDDIPPPKH</sequence>
<dbReference type="SUPFAM" id="SSF51556">
    <property type="entry name" value="Metallo-dependent hydrolases"/>
    <property type="match status" value="1"/>
</dbReference>
<organism evidence="3">
    <name type="scientific">marine sediment metagenome</name>
    <dbReference type="NCBI Taxonomy" id="412755"/>
    <lineage>
        <taxon>unclassified sequences</taxon>
        <taxon>metagenomes</taxon>
        <taxon>ecological metagenomes</taxon>
    </lineage>
</organism>
<evidence type="ECO:0000259" key="2">
    <source>
        <dbReference type="Pfam" id="PF07969"/>
    </source>
</evidence>
<dbReference type="AlphaFoldDB" id="X1HPM1"/>
<dbReference type="Pfam" id="PF07969">
    <property type="entry name" value="Amidohydro_3"/>
    <property type="match status" value="1"/>
</dbReference>